<dbReference type="GO" id="GO:0006457">
    <property type="term" value="P:protein folding"/>
    <property type="evidence" value="ECO:0007669"/>
    <property type="project" value="TreeGrafter"/>
</dbReference>
<keyword evidence="13" id="KW-1185">Reference proteome</keyword>
<evidence type="ECO:0000259" key="11">
    <source>
        <dbReference type="PROSITE" id="PS51352"/>
    </source>
</evidence>
<dbReference type="EMBL" id="LCWF01000095">
    <property type="protein sequence ID" value="KKY20682.1"/>
    <property type="molecule type" value="Genomic_DNA"/>
</dbReference>
<comment type="similarity">
    <text evidence="4">Belongs to the protein disulfide isomerase family.</text>
</comment>
<evidence type="ECO:0000256" key="8">
    <source>
        <dbReference type="ARBA" id="ARBA00023284"/>
    </source>
</evidence>
<evidence type="ECO:0000256" key="10">
    <source>
        <dbReference type="SAM" id="SignalP"/>
    </source>
</evidence>
<evidence type="ECO:0000256" key="9">
    <source>
        <dbReference type="ARBA" id="ARBA00039846"/>
    </source>
</evidence>
<protein>
    <recommendedName>
        <fullName evidence="9">Protein disulfide-isomerase</fullName>
        <ecNumber evidence="5">5.3.4.1</ecNumber>
    </recommendedName>
</protein>
<dbReference type="Pfam" id="PF13848">
    <property type="entry name" value="Thioredoxin_6"/>
    <property type="match status" value="1"/>
</dbReference>
<evidence type="ECO:0000256" key="3">
    <source>
        <dbReference type="ARBA" id="ARBA00004319"/>
    </source>
</evidence>
<evidence type="ECO:0000256" key="6">
    <source>
        <dbReference type="ARBA" id="ARBA00022824"/>
    </source>
</evidence>
<feature type="chain" id="PRO_5002543645" description="Protein disulfide-isomerase" evidence="10">
    <location>
        <begin position="17"/>
        <end position="384"/>
    </location>
</feature>
<gene>
    <name evidence="12" type="ORF">UCRPC4_g04149</name>
</gene>
<feature type="domain" description="Thioredoxin" evidence="11">
    <location>
        <begin position="8"/>
        <end position="138"/>
    </location>
</feature>
<dbReference type="PANTHER" id="PTHR18929">
    <property type="entry name" value="PROTEIN DISULFIDE ISOMERASE"/>
    <property type="match status" value="1"/>
</dbReference>
<keyword evidence="7" id="KW-0413">Isomerase</keyword>
<accession>A0A0G2ECM0</accession>
<keyword evidence="10" id="KW-0732">Signal</keyword>
<comment type="catalytic activity">
    <reaction evidence="1">
        <text>Catalyzes the rearrangement of -S-S- bonds in proteins.</text>
        <dbReference type="EC" id="5.3.4.1"/>
    </reaction>
</comment>
<comment type="caution">
    <text evidence="12">The sequence shown here is derived from an EMBL/GenBank/DDBJ whole genome shotgun (WGS) entry which is preliminary data.</text>
</comment>
<proteinExistence type="inferred from homology"/>
<dbReference type="GO" id="GO:0034976">
    <property type="term" value="P:response to endoplasmic reticulum stress"/>
    <property type="evidence" value="ECO:0007669"/>
    <property type="project" value="TreeGrafter"/>
</dbReference>
<dbReference type="Gene3D" id="3.40.30.10">
    <property type="entry name" value="Glutaredoxin"/>
    <property type="match status" value="2"/>
</dbReference>
<evidence type="ECO:0000313" key="13">
    <source>
        <dbReference type="Proteomes" id="UP000053317"/>
    </source>
</evidence>
<dbReference type="OrthoDB" id="427280at2759"/>
<dbReference type="Pfam" id="PF00085">
    <property type="entry name" value="Thioredoxin"/>
    <property type="match status" value="1"/>
</dbReference>
<dbReference type="InterPro" id="IPR036249">
    <property type="entry name" value="Thioredoxin-like_sf"/>
</dbReference>
<feature type="signal peptide" evidence="10">
    <location>
        <begin position="1"/>
        <end position="16"/>
    </location>
</feature>
<dbReference type="GO" id="GO:0005788">
    <property type="term" value="C:endoplasmic reticulum lumen"/>
    <property type="evidence" value="ECO:0007669"/>
    <property type="project" value="UniProtKB-SubCell"/>
</dbReference>
<comment type="function">
    <text evidence="2">Participates in the folding of proteins containing disulfide bonds, may be involved in glycosylation, prolyl hydroxylation and triglyceride transfer.</text>
</comment>
<dbReference type="PROSITE" id="PS51352">
    <property type="entry name" value="THIOREDOXIN_2"/>
    <property type="match status" value="1"/>
</dbReference>
<organism evidence="12 13">
    <name type="scientific">Phaeomoniella chlamydospora</name>
    <name type="common">Phaeoacremonium chlamydosporum</name>
    <dbReference type="NCBI Taxonomy" id="158046"/>
    <lineage>
        <taxon>Eukaryota</taxon>
        <taxon>Fungi</taxon>
        <taxon>Dikarya</taxon>
        <taxon>Ascomycota</taxon>
        <taxon>Pezizomycotina</taxon>
        <taxon>Eurotiomycetes</taxon>
        <taxon>Chaetothyriomycetidae</taxon>
        <taxon>Phaeomoniellales</taxon>
        <taxon>Phaeomoniellaceae</taxon>
        <taxon>Phaeomoniella</taxon>
    </lineage>
</organism>
<keyword evidence="8" id="KW-0676">Redox-active center</keyword>
<sequence>MLLFVYILVGSLQALAFEAPWHPAASTDLDSIVGGNDLTVVAFISPHTAPCQALAPEWASAAKQAPDTVPFVSIDCTMEPLFCAEHGVRSYPAIRLFSGLESVGNGGQPQLKKIDTIRYRGPRRASSIGSFVVRSSLPITSNISGDAIESLLGLDPYGQSVVFVFYQRGSPDSNREVQSTFVKLASRHRQDHIFAISEDSTPVQEQLGSNMVQPAVIAYNPFLNEQTILPISPSTPLYTQIEHFIQASTTSLIGEFTRRTENMYLQSRKLLIYLFTSTDGDRLHLLRTFHPLAKKYSDYVNFATIDAMEYGHMTASLGLRKEKFPSLTVYSSWKSQVFPYPGEVLMGDDVVEQVEEFLLSILHGKREPWNPVGGRGGDDGHDEL</sequence>
<keyword evidence="6" id="KW-0256">Endoplasmic reticulum</keyword>
<dbReference type="CDD" id="cd02982">
    <property type="entry name" value="PDI_b'_family"/>
    <property type="match status" value="1"/>
</dbReference>
<evidence type="ECO:0000313" key="12">
    <source>
        <dbReference type="EMBL" id="KKY20682.1"/>
    </source>
</evidence>
<dbReference type="GO" id="GO:0003756">
    <property type="term" value="F:protein disulfide isomerase activity"/>
    <property type="evidence" value="ECO:0007669"/>
    <property type="project" value="UniProtKB-EC"/>
</dbReference>
<comment type="subcellular location">
    <subcellularLocation>
        <location evidence="3">Endoplasmic reticulum lumen</location>
    </subcellularLocation>
</comment>
<evidence type="ECO:0000256" key="7">
    <source>
        <dbReference type="ARBA" id="ARBA00023235"/>
    </source>
</evidence>
<evidence type="ECO:0000256" key="1">
    <source>
        <dbReference type="ARBA" id="ARBA00001182"/>
    </source>
</evidence>
<dbReference type="EC" id="5.3.4.1" evidence="5"/>
<evidence type="ECO:0000256" key="4">
    <source>
        <dbReference type="ARBA" id="ARBA00006347"/>
    </source>
</evidence>
<reference evidence="12 13" key="2">
    <citation type="submission" date="2015-05" db="EMBL/GenBank/DDBJ databases">
        <authorList>
            <person name="Morales-Cruz A."/>
            <person name="Amrine K.C."/>
            <person name="Cantu D."/>
        </authorList>
    </citation>
    <scope>NUCLEOTIDE SEQUENCE [LARGE SCALE GENOMIC DNA]</scope>
    <source>
        <strain evidence="12">UCRPC4</strain>
    </source>
</reference>
<dbReference type="InterPro" id="IPR013766">
    <property type="entry name" value="Thioredoxin_domain"/>
</dbReference>
<evidence type="ECO:0000256" key="2">
    <source>
        <dbReference type="ARBA" id="ARBA00002692"/>
    </source>
</evidence>
<reference evidence="12 13" key="1">
    <citation type="submission" date="2015-05" db="EMBL/GenBank/DDBJ databases">
        <title>Distinctive expansion of gene families associated with plant cell wall degradation and secondary metabolism in the genomes of grapevine trunk pathogens.</title>
        <authorList>
            <person name="Lawrence D.P."/>
            <person name="Travadon R."/>
            <person name="Rolshausen P.E."/>
            <person name="Baumgartner K."/>
        </authorList>
    </citation>
    <scope>NUCLEOTIDE SEQUENCE [LARGE SCALE GENOMIC DNA]</scope>
    <source>
        <strain evidence="12">UCRPC4</strain>
    </source>
</reference>
<dbReference type="Proteomes" id="UP000053317">
    <property type="component" value="Unassembled WGS sequence"/>
</dbReference>
<dbReference type="PANTHER" id="PTHR18929:SF132">
    <property type="entry name" value="PROTEIN DISULFIDE-ISOMERASE A3"/>
    <property type="match status" value="1"/>
</dbReference>
<name>A0A0G2ECM0_PHACM</name>
<dbReference type="SUPFAM" id="SSF52833">
    <property type="entry name" value="Thioredoxin-like"/>
    <property type="match status" value="2"/>
</dbReference>
<dbReference type="AlphaFoldDB" id="A0A0G2ECM0"/>
<evidence type="ECO:0000256" key="5">
    <source>
        <dbReference type="ARBA" id="ARBA00012723"/>
    </source>
</evidence>